<dbReference type="AlphaFoldDB" id="A0A8J2JYW1"/>
<dbReference type="OrthoDB" id="10254973at2759"/>
<reference evidence="1" key="1">
    <citation type="submission" date="2021-06" db="EMBL/GenBank/DDBJ databases">
        <authorList>
            <person name="Hodson N. C."/>
            <person name="Mongue J. A."/>
            <person name="Jaron S. K."/>
        </authorList>
    </citation>
    <scope>NUCLEOTIDE SEQUENCE</scope>
</reference>
<sequence length="38" mass="4419">MPARFAVPRAVPILDQFRSYGFDKVLIDLLQAPEYYMS</sequence>
<protein>
    <submittedName>
        <fullName evidence="1">Uncharacterized protein</fullName>
    </submittedName>
</protein>
<accession>A0A8J2JYW1</accession>
<name>A0A8J2JYW1_9HEXA</name>
<dbReference type="Proteomes" id="UP000708208">
    <property type="component" value="Unassembled WGS sequence"/>
</dbReference>
<evidence type="ECO:0000313" key="2">
    <source>
        <dbReference type="Proteomes" id="UP000708208"/>
    </source>
</evidence>
<comment type="caution">
    <text evidence="1">The sequence shown here is derived from an EMBL/GenBank/DDBJ whole genome shotgun (WGS) entry which is preliminary data.</text>
</comment>
<gene>
    <name evidence="1" type="ORF">AFUS01_LOCUS6118</name>
</gene>
<organism evidence="1 2">
    <name type="scientific">Allacma fusca</name>
    <dbReference type="NCBI Taxonomy" id="39272"/>
    <lineage>
        <taxon>Eukaryota</taxon>
        <taxon>Metazoa</taxon>
        <taxon>Ecdysozoa</taxon>
        <taxon>Arthropoda</taxon>
        <taxon>Hexapoda</taxon>
        <taxon>Collembola</taxon>
        <taxon>Symphypleona</taxon>
        <taxon>Sminthuridae</taxon>
        <taxon>Allacma</taxon>
    </lineage>
</organism>
<feature type="non-terminal residue" evidence="1">
    <location>
        <position position="1"/>
    </location>
</feature>
<evidence type="ECO:0000313" key="1">
    <source>
        <dbReference type="EMBL" id="CAG7716619.1"/>
    </source>
</evidence>
<proteinExistence type="predicted"/>
<dbReference type="EMBL" id="CAJVCH010039879">
    <property type="protein sequence ID" value="CAG7716619.1"/>
    <property type="molecule type" value="Genomic_DNA"/>
</dbReference>
<keyword evidence="2" id="KW-1185">Reference proteome</keyword>